<proteinExistence type="predicted"/>
<gene>
    <name evidence="1" type="ORF">DENIS_4490</name>
</gene>
<dbReference type="Gene3D" id="3.10.450.50">
    <property type="match status" value="1"/>
</dbReference>
<dbReference type="OrthoDB" id="5418620at2"/>
<dbReference type="RefSeq" id="WP_124330557.1">
    <property type="nucleotide sequence ID" value="NZ_BEXT01000001.1"/>
</dbReference>
<sequence>MAPSYKFISLTLAALLGIFVQVLLVFADNQDAPNKAAVEFAEAYYALDKDGMAGRICESGMIADDVNLVSAYVYAQIAEAEARGFDAGCYIKNKLYHVETETLEASFDKAKVRLTAERKSPLRNFFSKGDDVRHLDATLDLVREDGKWKVCGNPFSLL</sequence>
<protein>
    <recommendedName>
        <fullName evidence="3">DUF4878 domain-containing protein</fullName>
    </recommendedName>
</protein>
<organism evidence="1 2">
    <name type="scientific">Desulfonema ishimotonii</name>
    <dbReference type="NCBI Taxonomy" id="45657"/>
    <lineage>
        <taxon>Bacteria</taxon>
        <taxon>Pseudomonadati</taxon>
        <taxon>Thermodesulfobacteriota</taxon>
        <taxon>Desulfobacteria</taxon>
        <taxon>Desulfobacterales</taxon>
        <taxon>Desulfococcaceae</taxon>
        <taxon>Desulfonema</taxon>
    </lineage>
</organism>
<dbReference type="Proteomes" id="UP000288096">
    <property type="component" value="Unassembled WGS sequence"/>
</dbReference>
<name>A0A401G2Q2_9BACT</name>
<evidence type="ECO:0000313" key="2">
    <source>
        <dbReference type="Proteomes" id="UP000288096"/>
    </source>
</evidence>
<evidence type="ECO:0000313" key="1">
    <source>
        <dbReference type="EMBL" id="GBC63496.1"/>
    </source>
</evidence>
<accession>A0A401G2Q2</accession>
<comment type="caution">
    <text evidence="1">The sequence shown here is derived from an EMBL/GenBank/DDBJ whole genome shotgun (WGS) entry which is preliminary data.</text>
</comment>
<reference evidence="2" key="1">
    <citation type="submission" date="2017-11" db="EMBL/GenBank/DDBJ databases">
        <authorList>
            <person name="Watanabe M."/>
            <person name="Kojima H."/>
        </authorList>
    </citation>
    <scope>NUCLEOTIDE SEQUENCE [LARGE SCALE GENOMIC DNA]</scope>
    <source>
        <strain evidence="2">Tokyo 01</strain>
    </source>
</reference>
<dbReference type="EMBL" id="BEXT01000001">
    <property type="protein sequence ID" value="GBC63496.1"/>
    <property type="molecule type" value="Genomic_DNA"/>
</dbReference>
<keyword evidence="2" id="KW-1185">Reference proteome</keyword>
<dbReference type="AlphaFoldDB" id="A0A401G2Q2"/>
<reference evidence="2" key="2">
    <citation type="submission" date="2019-01" db="EMBL/GenBank/DDBJ databases">
        <title>Genome sequence of Desulfonema ishimotonii strain Tokyo 01.</title>
        <authorList>
            <person name="Fukui M."/>
        </authorList>
    </citation>
    <scope>NUCLEOTIDE SEQUENCE [LARGE SCALE GENOMIC DNA]</scope>
    <source>
        <strain evidence="2">Tokyo 01</strain>
    </source>
</reference>
<evidence type="ECO:0008006" key="3">
    <source>
        <dbReference type="Google" id="ProtNLM"/>
    </source>
</evidence>